<dbReference type="AlphaFoldDB" id="G6EB98"/>
<dbReference type="Proteomes" id="UP000004030">
    <property type="component" value="Unassembled WGS sequence"/>
</dbReference>
<dbReference type="Pfam" id="PF06945">
    <property type="entry name" value="DUF1289"/>
    <property type="match status" value="1"/>
</dbReference>
<evidence type="ECO:0000313" key="2">
    <source>
        <dbReference type="Proteomes" id="UP000004030"/>
    </source>
</evidence>
<name>G6EB98_9SPHN</name>
<reference evidence="1 2" key="1">
    <citation type="journal article" date="2012" name="J. Bacteriol.">
        <title>Genome sequence of benzo(a)pyrene-degrading bacterium Novosphingobium pentaromativorans US6-1.</title>
        <authorList>
            <person name="Luo Y.R."/>
            <person name="Kang S.G."/>
            <person name="Kim S.J."/>
            <person name="Kim M.R."/>
            <person name="Li N."/>
            <person name="Lee J.H."/>
            <person name="Kwon K.K."/>
        </authorList>
    </citation>
    <scope>NUCLEOTIDE SEQUENCE [LARGE SCALE GENOMIC DNA]</scope>
    <source>
        <strain evidence="1 2">US6-1</strain>
    </source>
</reference>
<comment type="caution">
    <text evidence="1">The sequence shown here is derived from an EMBL/GenBank/DDBJ whole genome shotgun (WGS) entry which is preliminary data.</text>
</comment>
<sequence length="49" mass="5390">MCRLDPGSGLCLGCKRTMEEIADWPMLPVKGKRAIIARLAGRAISPIRH</sequence>
<evidence type="ECO:0008006" key="3">
    <source>
        <dbReference type="Google" id="ProtNLM"/>
    </source>
</evidence>
<accession>G6EB98</accession>
<dbReference type="PATRIC" id="fig|1088721.3.peg.1598"/>
<dbReference type="STRING" id="1088721.JI59_12000"/>
<gene>
    <name evidence="1" type="ORF">NSU_1619</name>
</gene>
<keyword evidence="2" id="KW-1185">Reference proteome</keyword>
<organism evidence="1 2">
    <name type="scientific">Novosphingobium pentaromativorans US6-1</name>
    <dbReference type="NCBI Taxonomy" id="1088721"/>
    <lineage>
        <taxon>Bacteria</taxon>
        <taxon>Pseudomonadati</taxon>
        <taxon>Pseudomonadota</taxon>
        <taxon>Alphaproteobacteria</taxon>
        <taxon>Sphingomonadales</taxon>
        <taxon>Sphingomonadaceae</taxon>
        <taxon>Novosphingobium</taxon>
    </lineage>
</organism>
<proteinExistence type="predicted"/>
<dbReference type="EMBL" id="AGFM01000019">
    <property type="protein sequence ID" value="EHJ61457.1"/>
    <property type="molecule type" value="Genomic_DNA"/>
</dbReference>
<dbReference type="InterPro" id="IPR010710">
    <property type="entry name" value="DUF1289"/>
</dbReference>
<protein>
    <recommendedName>
        <fullName evidence="3">Fe-S protein</fullName>
    </recommendedName>
</protein>
<evidence type="ECO:0000313" key="1">
    <source>
        <dbReference type="EMBL" id="EHJ61457.1"/>
    </source>
</evidence>